<proteinExistence type="predicted"/>
<evidence type="ECO:0000256" key="6">
    <source>
        <dbReference type="ARBA" id="ARBA00022527"/>
    </source>
</evidence>
<feature type="domain" description="Protein kinase" evidence="16">
    <location>
        <begin position="61"/>
        <end position="402"/>
    </location>
</feature>
<dbReference type="InterPro" id="IPR011009">
    <property type="entry name" value="Kinase-like_dom_sf"/>
</dbReference>
<dbReference type="GO" id="GO:0004674">
    <property type="term" value="F:protein serine/threonine kinase activity"/>
    <property type="evidence" value="ECO:0007669"/>
    <property type="project" value="UniProtKB-KW"/>
</dbReference>
<dbReference type="GO" id="GO:0043484">
    <property type="term" value="P:regulation of RNA splicing"/>
    <property type="evidence" value="ECO:0007669"/>
    <property type="project" value="TreeGrafter"/>
</dbReference>
<name>A0A6A6HTW5_9PLEO</name>
<dbReference type="GO" id="GO:0005634">
    <property type="term" value="C:nucleus"/>
    <property type="evidence" value="ECO:0007669"/>
    <property type="project" value="TreeGrafter"/>
</dbReference>
<dbReference type="OrthoDB" id="5979581at2759"/>
<comment type="catalytic activity">
    <reaction evidence="13">
        <text>L-threonyl-[protein] + ATP = O-phospho-L-threonyl-[protein] + ADP + H(+)</text>
        <dbReference type="Rhea" id="RHEA:46608"/>
        <dbReference type="Rhea" id="RHEA-COMP:11060"/>
        <dbReference type="Rhea" id="RHEA-COMP:11605"/>
        <dbReference type="ChEBI" id="CHEBI:15378"/>
        <dbReference type="ChEBI" id="CHEBI:30013"/>
        <dbReference type="ChEBI" id="CHEBI:30616"/>
        <dbReference type="ChEBI" id="CHEBI:61977"/>
        <dbReference type="ChEBI" id="CHEBI:456216"/>
        <dbReference type="EC" id="2.7.11.1"/>
    </reaction>
</comment>
<reference evidence="17" key="1">
    <citation type="journal article" date="2020" name="Stud. Mycol.">
        <title>101 Dothideomycetes genomes: a test case for predicting lifestyles and emergence of pathogens.</title>
        <authorList>
            <person name="Haridas S."/>
            <person name="Albert R."/>
            <person name="Binder M."/>
            <person name="Bloem J."/>
            <person name="Labutti K."/>
            <person name="Salamov A."/>
            <person name="Andreopoulos B."/>
            <person name="Baker S."/>
            <person name="Barry K."/>
            <person name="Bills G."/>
            <person name="Bluhm B."/>
            <person name="Cannon C."/>
            <person name="Castanera R."/>
            <person name="Culley D."/>
            <person name="Daum C."/>
            <person name="Ezra D."/>
            <person name="Gonzalez J."/>
            <person name="Henrissat B."/>
            <person name="Kuo A."/>
            <person name="Liang C."/>
            <person name="Lipzen A."/>
            <person name="Lutzoni F."/>
            <person name="Magnuson J."/>
            <person name="Mondo S."/>
            <person name="Nolan M."/>
            <person name="Ohm R."/>
            <person name="Pangilinan J."/>
            <person name="Park H.-J."/>
            <person name="Ramirez L."/>
            <person name="Alfaro M."/>
            <person name="Sun H."/>
            <person name="Tritt A."/>
            <person name="Yoshinaga Y."/>
            <person name="Zwiers L.-H."/>
            <person name="Turgeon B."/>
            <person name="Goodwin S."/>
            <person name="Spatafora J."/>
            <person name="Crous P."/>
            <person name="Grigoriev I."/>
        </authorList>
    </citation>
    <scope>NUCLEOTIDE SEQUENCE</scope>
    <source>
        <strain evidence="17">CBS 122368</strain>
    </source>
</reference>
<evidence type="ECO:0000256" key="8">
    <source>
        <dbReference type="ARBA" id="ARBA00022741"/>
    </source>
</evidence>
<dbReference type="PROSITE" id="PS00107">
    <property type="entry name" value="PROTEIN_KINASE_ATP"/>
    <property type="match status" value="1"/>
</dbReference>
<evidence type="ECO:0000256" key="2">
    <source>
        <dbReference type="ARBA" id="ARBA00011534"/>
    </source>
</evidence>
<gene>
    <name evidence="17" type="ORF">BU26DRAFT_525515</name>
</gene>
<dbReference type="EC" id="2.7.11.1" evidence="3"/>
<evidence type="ECO:0000256" key="7">
    <source>
        <dbReference type="ARBA" id="ARBA00022679"/>
    </source>
</evidence>
<dbReference type="AlphaFoldDB" id="A0A6A6HTW5"/>
<sequence length="408" mass="46633">MASVVGLARRWLKKAPVQPLHFHDANFETIPASRKLEEEIHDASTGRYYPVRIGEILSTKYQVVGKLGYGLGSTVWLANDLYGPRAVALKIFTNDGQNRQEVGIYQHLQSIKSNHPGRRHVRDALDTFTLHDPQGEHQCLVHEPMWESARDLLRRNASHRFTEDLLKAFVYRLLQAVDYLHSEAHLIHTDISAGNVLLEIEDHSIITAFIKAEQDHPSPRKEVNGYTIYASRSFELPKSIGEPVLSDFSSAVSGDVAHNEDVQPDVYRSPEVCLQIPWSYSIDIWNIGVLIWDLFEGKHMFYGRDPKEKRYMTRAHIAEMIALMGPPPLELLKRGKRTAEFFTEDGQWRGEIPLPSATSLEESEENLDGSNKEAFLRFMRKMLQWEPGRRQTAKQLLQDPWLNGAATM</sequence>
<evidence type="ECO:0000256" key="10">
    <source>
        <dbReference type="ARBA" id="ARBA00022840"/>
    </source>
</evidence>
<evidence type="ECO:0000259" key="16">
    <source>
        <dbReference type="PROSITE" id="PS50011"/>
    </source>
</evidence>
<dbReference type="Pfam" id="PF00069">
    <property type="entry name" value="Pkinase"/>
    <property type="match status" value="2"/>
</dbReference>
<dbReference type="PANTHER" id="PTHR45646:SF11">
    <property type="entry name" value="SERINE_THREONINE-PROTEIN KINASE DOA"/>
    <property type="match status" value="1"/>
</dbReference>
<dbReference type="PROSITE" id="PS50011">
    <property type="entry name" value="PROTEIN_KINASE_DOM"/>
    <property type="match status" value="1"/>
</dbReference>
<dbReference type="InterPro" id="IPR051175">
    <property type="entry name" value="CLK_kinases"/>
</dbReference>
<dbReference type="Gene3D" id="3.30.200.20">
    <property type="entry name" value="Phosphorylase Kinase, domain 1"/>
    <property type="match status" value="1"/>
</dbReference>
<evidence type="ECO:0000313" key="17">
    <source>
        <dbReference type="EMBL" id="KAF2240973.1"/>
    </source>
</evidence>
<evidence type="ECO:0000256" key="9">
    <source>
        <dbReference type="ARBA" id="ARBA00022777"/>
    </source>
</evidence>
<dbReference type="SUPFAM" id="SSF56112">
    <property type="entry name" value="Protein kinase-like (PK-like)"/>
    <property type="match status" value="1"/>
</dbReference>
<evidence type="ECO:0000256" key="3">
    <source>
        <dbReference type="ARBA" id="ARBA00012513"/>
    </source>
</evidence>
<protein>
    <recommendedName>
        <fullName evidence="5">EKC/KEOPS complex subunit BUD32</fullName>
        <ecNumber evidence="3">2.7.11.1</ecNumber>
    </recommendedName>
    <alternativeName>
        <fullName evidence="11 12">Atypical Serine/threonine protein kinase BUD32</fullName>
    </alternativeName>
    <alternativeName>
        <fullName evidence="4">EKC/KEOPS complex subunit bud32</fullName>
    </alternativeName>
</protein>
<dbReference type="GO" id="GO:0005524">
    <property type="term" value="F:ATP binding"/>
    <property type="evidence" value="ECO:0007669"/>
    <property type="project" value="UniProtKB-UniRule"/>
</dbReference>
<dbReference type="RefSeq" id="XP_033675977.1">
    <property type="nucleotide sequence ID" value="XM_033830520.1"/>
</dbReference>
<dbReference type="InterPro" id="IPR008266">
    <property type="entry name" value="Tyr_kinase_AS"/>
</dbReference>
<dbReference type="Proteomes" id="UP000800094">
    <property type="component" value="Unassembled WGS sequence"/>
</dbReference>
<evidence type="ECO:0000256" key="13">
    <source>
        <dbReference type="ARBA" id="ARBA00047899"/>
    </source>
</evidence>
<dbReference type="EMBL" id="ML987214">
    <property type="protein sequence ID" value="KAF2240973.1"/>
    <property type="molecule type" value="Genomic_DNA"/>
</dbReference>
<dbReference type="PANTHER" id="PTHR45646">
    <property type="entry name" value="SERINE/THREONINE-PROTEIN KINASE DOA-RELATED"/>
    <property type="match status" value="1"/>
</dbReference>
<evidence type="ECO:0000256" key="1">
    <source>
        <dbReference type="ARBA" id="ARBA00003747"/>
    </source>
</evidence>
<keyword evidence="18" id="KW-1185">Reference proteome</keyword>
<keyword evidence="9 17" id="KW-0418">Kinase</keyword>
<dbReference type="SMART" id="SM00220">
    <property type="entry name" value="S_TKc"/>
    <property type="match status" value="1"/>
</dbReference>
<evidence type="ECO:0000256" key="5">
    <source>
        <dbReference type="ARBA" id="ARBA00019973"/>
    </source>
</evidence>
<evidence type="ECO:0000256" key="12">
    <source>
        <dbReference type="ARBA" id="ARBA00033194"/>
    </source>
</evidence>
<evidence type="ECO:0000313" key="18">
    <source>
        <dbReference type="Proteomes" id="UP000800094"/>
    </source>
</evidence>
<accession>A0A6A6HTW5</accession>
<dbReference type="GeneID" id="54583850"/>
<dbReference type="InterPro" id="IPR017441">
    <property type="entry name" value="Protein_kinase_ATP_BS"/>
</dbReference>
<comment type="catalytic activity">
    <reaction evidence="14">
        <text>L-seryl-[protein] + ATP = O-phospho-L-seryl-[protein] + ADP + H(+)</text>
        <dbReference type="Rhea" id="RHEA:17989"/>
        <dbReference type="Rhea" id="RHEA-COMP:9863"/>
        <dbReference type="Rhea" id="RHEA-COMP:11604"/>
        <dbReference type="ChEBI" id="CHEBI:15378"/>
        <dbReference type="ChEBI" id="CHEBI:29999"/>
        <dbReference type="ChEBI" id="CHEBI:30616"/>
        <dbReference type="ChEBI" id="CHEBI:83421"/>
        <dbReference type="ChEBI" id="CHEBI:456216"/>
        <dbReference type="EC" id="2.7.11.1"/>
    </reaction>
</comment>
<keyword evidence="10 15" id="KW-0067">ATP-binding</keyword>
<evidence type="ECO:0000256" key="4">
    <source>
        <dbReference type="ARBA" id="ARBA00013948"/>
    </source>
</evidence>
<keyword evidence="7" id="KW-0808">Transferase</keyword>
<keyword evidence="8 15" id="KW-0547">Nucleotide-binding</keyword>
<dbReference type="Gene3D" id="1.10.510.10">
    <property type="entry name" value="Transferase(Phosphotransferase) domain 1"/>
    <property type="match status" value="1"/>
</dbReference>
<dbReference type="InterPro" id="IPR000719">
    <property type="entry name" value="Prot_kinase_dom"/>
</dbReference>
<comment type="function">
    <text evidence="1">Component of the EKC/KEOPS complex that is required for the formation of a threonylcarbamoyl group on adenosine at position 37 (t(6)A37) in tRNAs that read codons beginning with adenine. The complex is probably involved in the transfer of the threonylcarbamoyl moiety of threonylcarbamoyl-AMP (TC-AMP) to the N6 group of A37. BUD32 has ATPase activity in the context of the EKC/KEOPS complex and likely plays a supporting role to the catalytic subunit KAE1. The EKC/KEOPS complex also promotes both telomere uncapping and telomere elongation. The complex is required for efficient recruitment of transcriptional coactivators.</text>
</comment>
<evidence type="ECO:0000256" key="11">
    <source>
        <dbReference type="ARBA" id="ARBA00030980"/>
    </source>
</evidence>
<feature type="binding site" evidence="15">
    <location>
        <position position="90"/>
    </location>
    <ligand>
        <name>ATP</name>
        <dbReference type="ChEBI" id="CHEBI:30616"/>
    </ligand>
</feature>
<organism evidence="17 18">
    <name type="scientific">Trematosphaeria pertusa</name>
    <dbReference type="NCBI Taxonomy" id="390896"/>
    <lineage>
        <taxon>Eukaryota</taxon>
        <taxon>Fungi</taxon>
        <taxon>Dikarya</taxon>
        <taxon>Ascomycota</taxon>
        <taxon>Pezizomycotina</taxon>
        <taxon>Dothideomycetes</taxon>
        <taxon>Pleosporomycetidae</taxon>
        <taxon>Pleosporales</taxon>
        <taxon>Massarineae</taxon>
        <taxon>Trematosphaeriaceae</taxon>
        <taxon>Trematosphaeria</taxon>
    </lineage>
</organism>
<evidence type="ECO:0000256" key="15">
    <source>
        <dbReference type="PROSITE-ProRule" id="PRU10141"/>
    </source>
</evidence>
<comment type="subunit">
    <text evidence="2">Component of the EKC/KEOPS complex composed of at least BUD32, CGI121, GON7, KAE1 and PCC1; the whole complex dimerizes.</text>
</comment>
<dbReference type="PROSITE" id="PS00109">
    <property type="entry name" value="PROTEIN_KINASE_TYR"/>
    <property type="match status" value="1"/>
</dbReference>
<evidence type="ECO:0000256" key="14">
    <source>
        <dbReference type="ARBA" id="ARBA00048679"/>
    </source>
</evidence>
<keyword evidence="6" id="KW-0723">Serine/threonine-protein kinase</keyword>